<dbReference type="SUPFAM" id="SSF48452">
    <property type="entry name" value="TPR-like"/>
    <property type="match status" value="1"/>
</dbReference>
<dbReference type="PANTHER" id="PTHR12558:SF33">
    <property type="entry name" value="BLL7664 PROTEIN"/>
    <property type="match status" value="1"/>
</dbReference>
<protein>
    <submittedName>
        <fullName evidence="4">Adenylate cyclase</fullName>
    </submittedName>
</protein>
<gene>
    <name evidence="4" type="ORF">FS320_33550</name>
</gene>
<evidence type="ECO:0000313" key="4">
    <source>
        <dbReference type="EMBL" id="MPR29860.1"/>
    </source>
</evidence>
<dbReference type="InterPro" id="IPR036388">
    <property type="entry name" value="WH-like_DNA-bd_sf"/>
</dbReference>
<dbReference type="GO" id="GO:0006355">
    <property type="term" value="P:regulation of DNA-templated transcription"/>
    <property type="evidence" value="ECO:0007669"/>
    <property type="project" value="InterPro"/>
</dbReference>
<dbReference type="GO" id="GO:0003677">
    <property type="term" value="F:DNA binding"/>
    <property type="evidence" value="ECO:0007669"/>
    <property type="project" value="UniProtKB-UniRule"/>
</dbReference>
<dbReference type="CDD" id="cd00383">
    <property type="entry name" value="trans_reg_C"/>
    <property type="match status" value="1"/>
</dbReference>
<dbReference type="GO" id="GO:0000160">
    <property type="term" value="P:phosphorelay signal transduction system"/>
    <property type="evidence" value="ECO:0007669"/>
    <property type="project" value="InterPro"/>
</dbReference>
<dbReference type="PROSITE" id="PS51755">
    <property type="entry name" value="OMPR_PHOB"/>
    <property type="match status" value="1"/>
</dbReference>
<dbReference type="Proteomes" id="UP000403266">
    <property type="component" value="Unassembled WGS sequence"/>
</dbReference>
<dbReference type="Gene3D" id="3.40.50.10070">
    <property type="entry name" value="TolB, N-terminal domain"/>
    <property type="match status" value="1"/>
</dbReference>
<evidence type="ECO:0000313" key="5">
    <source>
        <dbReference type="Proteomes" id="UP000403266"/>
    </source>
</evidence>
<dbReference type="InterPro" id="IPR001867">
    <property type="entry name" value="OmpR/PhoB-type_DNA-bd"/>
</dbReference>
<dbReference type="Gene3D" id="1.10.10.10">
    <property type="entry name" value="Winged helix-like DNA-binding domain superfamily/Winged helix DNA-binding domain"/>
    <property type="match status" value="1"/>
</dbReference>
<sequence>MPGQFLAFGPFIFDCRRGTLFRGASPVVIGRRERALLQALLEARGEVVTKSSLMDAAWPKTNVEESNLTVQIAALRRSIGQSATGENWIATIPGVGYRLVHSTPVRQRDVAAVEAPAALDEIEPRPTIAVLPFTNMSSDPEQEYFGDGLAEDLITDLSRIPGFVVIARHSSFAYKGKPVDIRTIAKDLGVRYVIEGSVRRDADRIRISAQIIDAIGNVHLWASRFDRELESVFALQDEIVGRIVRALSGLVPPVQLMARPRATNLEAYDLFVRGRALVNQSVEGNRAGRQLLERSIALDSDFAEAYVWLAMGHLCGRVMWGEVAEPHFALALSAAERAVSLDPDNAGAHAVLGDVLLFHDRPAGVAELATALALNPNHADAWVFLGEARAYEGDAAAGIAHTVKAFSLNPYPPGWYYWYLGYVEYAAGHYEDAMTTLWHPSTHRLGSQRILAASLAQLGRAEEARAEAQQFLAAHPQFSIQSWASAQPFQHEADRQSFIDGYLKAGLPM</sequence>
<dbReference type="InterPro" id="IPR016032">
    <property type="entry name" value="Sig_transdc_resp-reg_C-effctor"/>
</dbReference>
<evidence type="ECO:0000259" key="3">
    <source>
        <dbReference type="PROSITE" id="PS51755"/>
    </source>
</evidence>
<dbReference type="PANTHER" id="PTHR12558">
    <property type="entry name" value="CELL DIVISION CYCLE 16,23,27"/>
    <property type="match status" value="1"/>
</dbReference>
<dbReference type="Pfam" id="PF00486">
    <property type="entry name" value="Trans_reg_C"/>
    <property type="match status" value="1"/>
</dbReference>
<feature type="DNA-binding region" description="OmpR/PhoB-type" evidence="2">
    <location>
        <begin position="3"/>
        <end position="101"/>
    </location>
</feature>
<dbReference type="AlphaFoldDB" id="A0A5N7MT81"/>
<feature type="domain" description="OmpR/PhoB-type" evidence="3">
    <location>
        <begin position="3"/>
        <end position="101"/>
    </location>
</feature>
<name>A0A5N7MT81_9HYPH</name>
<keyword evidence="1 2" id="KW-0238">DNA-binding</keyword>
<dbReference type="OrthoDB" id="9807521at2"/>
<accession>A0A5N7MT81</accession>
<reference evidence="4 5" key="1">
    <citation type="journal article" date="2019" name="Syst. Appl. Microbiol.">
        <title>Microvirga tunisiensis sp. nov., a root nodule symbiotic bacterium isolated from Lupinus micranthus and L. luteus grown in Northern Tunisia.</title>
        <authorList>
            <person name="Msaddak A."/>
            <person name="Rejili M."/>
            <person name="Duran D."/>
            <person name="Mars M."/>
            <person name="Palacios J.M."/>
            <person name="Ruiz-Argueso T."/>
            <person name="Rey L."/>
            <person name="Imperial J."/>
        </authorList>
    </citation>
    <scope>NUCLEOTIDE SEQUENCE [LARGE SCALE GENOMIC DNA]</scope>
    <source>
        <strain evidence="4 5">Lmie10</strain>
    </source>
</reference>
<evidence type="ECO:0000256" key="2">
    <source>
        <dbReference type="PROSITE-ProRule" id="PRU01091"/>
    </source>
</evidence>
<keyword evidence="5" id="KW-1185">Reference proteome</keyword>
<dbReference type="Gene3D" id="1.25.40.10">
    <property type="entry name" value="Tetratricopeptide repeat domain"/>
    <property type="match status" value="1"/>
</dbReference>
<proteinExistence type="predicted"/>
<evidence type="ECO:0000256" key="1">
    <source>
        <dbReference type="ARBA" id="ARBA00023125"/>
    </source>
</evidence>
<dbReference type="InterPro" id="IPR011990">
    <property type="entry name" value="TPR-like_helical_dom_sf"/>
</dbReference>
<comment type="caution">
    <text evidence="4">The sequence shown here is derived from an EMBL/GenBank/DDBJ whole genome shotgun (WGS) entry which is preliminary data.</text>
</comment>
<dbReference type="RefSeq" id="WP_152716734.1">
    <property type="nucleotide sequence ID" value="NZ_VOSJ01000303.1"/>
</dbReference>
<dbReference type="SMART" id="SM00862">
    <property type="entry name" value="Trans_reg_C"/>
    <property type="match status" value="1"/>
</dbReference>
<dbReference type="SUPFAM" id="SSF46894">
    <property type="entry name" value="C-terminal effector domain of the bipartite response regulators"/>
    <property type="match status" value="1"/>
</dbReference>
<organism evidence="4 5">
    <name type="scientific">Microvirga tunisiensis</name>
    <dbReference type="NCBI Taxonomy" id="2108360"/>
    <lineage>
        <taxon>Bacteria</taxon>
        <taxon>Pseudomonadati</taxon>
        <taxon>Pseudomonadota</taxon>
        <taxon>Alphaproteobacteria</taxon>
        <taxon>Hyphomicrobiales</taxon>
        <taxon>Methylobacteriaceae</taxon>
        <taxon>Microvirga</taxon>
    </lineage>
</organism>
<dbReference type="EMBL" id="VOSK01000279">
    <property type="protein sequence ID" value="MPR29860.1"/>
    <property type="molecule type" value="Genomic_DNA"/>
</dbReference>